<protein>
    <submittedName>
        <fullName evidence="1">Uncharacterized protein</fullName>
    </submittedName>
</protein>
<proteinExistence type="predicted"/>
<gene>
    <name evidence="1" type="ORF">Csa_1G003535</name>
</gene>
<keyword evidence="2" id="KW-1185">Reference proteome</keyword>
<dbReference type="EMBL" id="CM002922">
    <property type="protein sequence ID" value="KGN63536.1"/>
    <property type="molecule type" value="Genomic_DNA"/>
</dbReference>
<reference evidence="1 2" key="1">
    <citation type="journal article" date="2009" name="Nat. Genet.">
        <title>The genome of the cucumber, Cucumis sativus L.</title>
        <authorList>
            <person name="Huang S."/>
            <person name="Li R."/>
            <person name="Zhang Z."/>
            <person name="Li L."/>
            <person name="Gu X."/>
            <person name="Fan W."/>
            <person name="Lucas W.J."/>
            <person name="Wang X."/>
            <person name="Xie B."/>
            <person name="Ni P."/>
            <person name="Ren Y."/>
            <person name="Zhu H."/>
            <person name="Li J."/>
            <person name="Lin K."/>
            <person name="Jin W."/>
            <person name="Fei Z."/>
            <person name="Li G."/>
            <person name="Staub J."/>
            <person name="Kilian A."/>
            <person name="van der Vossen E.A."/>
            <person name="Wu Y."/>
            <person name="Guo J."/>
            <person name="He J."/>
            <person name="Jia Z."/>
            <person name="Ren Y."/>
            <person name="Tian G."/>
            <person name="Lu Y."/>
            <person name="Ruan J."/>
            <person name="Qian W."/>
            <person name="Wang M."/>
            <person name="Huang Q."/>
            <person name="Li B."/>
            <person name="Xuan Z."/>
            <person name="Cao J."/>
            <person name="Asan"/>
            <person name="Wu Z."/>
            <person name="Zhang J."/>
            <person name="Cai Q."/>
            <person name="Bai Y."/>
            <person name="Zhao B."/>
            <person name="Han Y."/>
            <person name="Li Y."/>
            <person name="Li X."/>
            <person name="Wang S."/>
            <person name="Shi Q."/>
            <person name="Liu S."/>
            <person name="Cho W.K."/>
            <person name="Kim J.Y."/>
            <person name="Xu Y."/>
            <person name="Heller-Uszynska K."/>
            <person name="Miao H."/>
            <person name="Cheng Z."/>
            <person name="Zhang S."/>
            <person name="Wu J."/>
            <person name="Yang Y."/>
            <person name="Kang H."/>
            <person name="Li M."/>
            <person name="Liang H."/>
            <person name="Ren X."/>
            <person name="Shi Z."/>
            <person name="Wen M."/>
            <person name="Jian M."/>
            <person name="Yang H."/>
            <person name="Zhang G."/>
            <person name="Yang Z."/>
            <person name="Chen R."/>
            <person name="Liu S."/>
            <person name="Li J."/>
            <person name="Ma L."/>
            <person name="Liu H."/>
            <person name="Zhou Y."/>
            <person name="Zhao J."/>
            <person name="Fang X."/>
            <person name="Li G."/>
            <person name="Fang L."/>
            <person name="Li Y."/>
            <person name="Liu D."/>
            <person name="Zheng H."/>
            <person name="Zhang Y."/>
            <person name="Qin N."/>
            <person name="Li Z."/>
            <person name="Yang G."/>
            <person name="Yang S."/>
            <person name="Bolund L."/>
            <person name="Kristiansen K."/>
            <person name="Zheng H."/>
            <person name="Li S."/>
            <person name="Zhang X."/>
            <person name="Yang H."/>
            <person name="Wang J."/>
            <person name="Sun R."/>
            <person name="Zhang B."/>
            <person name="Jiang S."/>
            <person name="Wang J."/>
            <person name="Du Y."/>
            <person name="Li S."/>
        </authorList>
    </citation>
    <scope>NUCLEOTIDE SEQUENCE [LARGE SCALE GENOMIC DNA]</scope>
    <source>
        <strain evidence="2">cv. 9930</strain>
    </source>
</reference>
<evidence type="ECO:0000313" key="2">
    <source>
        <dbReference type="Proteomes" id="UP000029981"/>
    </source>
</evidence>
<organism evidence="1 2">
    <name type="scientific">Cucumis sativus</name>
    <name type="common">Cucumber</name>
    <dbReference type="NCBI Taxonomy" id="3659"/>
    <lineage>
        <taxon>Eukaryota</taxon>
        <taxon>Viridiplantae</taxon>
        <taxon>Streptophyta</taxon>
        <taxon>Embryophyta</taxon>
        <taxon>Tracheophyta</taxon>
        <taxon>Spermatophyta</taxon>
        <taxon>Magnoliopsida</taxon>
        <taxon>eudicotyledons</taxon>
        <taxon>Gunneridae</taxon>
        <taxon>Pentapetalae</taxon>
        <taxon>rosids</taxon>
        <taxon>fabids</taxon>
        <taxon>Cucurbitales</taxon>
        <taxon>Cucurbitaceae</taxon>
        <taxon>Benincaseae</taxon>
        <taxon>Cucumis</taxon>
    </lineage>
</organism>
<dbReference type="Proteomes" id="UP000029981">
    <property type="component" value="Chromosome 1"/>
</dbReference>
<dbReference type="Gramene" id="KGN63536">
    <property type="protein sequence ID" value="KGN63536"/>
    <property type="gene ID" value="Csa_1G003535"/>
</dbReference>
<accession>A0A0A0LU70</accession>
<dbReference type="AlphaFoldDB" id="A0A0A0LU70"/>
<evidence type="ECO:0000313" key="1">
    <source>
        <dbReference type="EMBL" id="KGN63536.1"/>
    </source>
</evidence>
<reference evidence="1 2" key="2">
    <citation type="journal article" date="2009" name="PLoS ONE">
        <title>An integrated genetic and cytogenetic map of the cucumber genome.</title>
        <authorList>
            <person name="Ren Y."/>
            <person name="Zhang Z."/>
            <person name="Liu J."/>
            <person name="Staub J.E."/>
            <person name="Han Y."/>
            <person name="Cheng Z."/>
            <person name="Li X."/>
            <person name="Lu J."/>
            <person name="Miao H."/>
            <person name="Kang H."/>
            <person name="Xie B."/>
            <person name="Gu X."/>
            <person name="Wang X."/>
            <person name="Du Y."/>
            <person name="Jin W."/>
            <person name="Huang S."/>
        </authorList>
    </citation>
    <scope>NUCLEOTIDE SEQUENCE [LARGE SCALE GENOMIC DNA]</scope>
    <source>
        <strain evidence="2">cv. 9930</strain>
    </source>
</reference>
<sequence length="112" mass="12363">MDSVVHSFGETVPCSLEFLGHSVNQAQIWIVTSSDGPQKNAAILQRGLVWPIHHKLIKLDSLTHHLALLKLPGDLYVSVDVNFMISMLHFFNHAPKSLDGVIPSKNPSNCIV</sequence>
<name>A0A0A0LU70_CUCSA</name>
<reference evidence="1 2" key="4">
    <citation type="journal article" date="2011" name="BMC Genomics">
        <title>RNA-Seq improves annotation of protein-coding genes in the cucumber genome.</title>
        <authorList>
            <person name="Li Z."/>
            <person name="Zhang Z."/>
            <person name="Yan P."/>
            <person name="Huang S."/>
            <person name="Fei Z."/>
            <person name="Lin K."/>
        </authorList>
    </citation>
    <scope>NUCLEOTIDE SEQUENCE [LARGE SCALE GENOMIC DNA]</scope>
    <source>
        <strain evidence="2">cv. 9930</strain>
    </source>
</reference>
<reference evidence="1 2" key="3">
    <citation type="journal article" date="2010" name="BMC Genomics">
        <title>Transcriptome sequencing and comparative analysis of cucumber flowers with different sex types.</title>
        <authorList>
            <person name="Guo S."/>
            <person name="Zheng Y."/>
            <person name="Joung J.G."/>
            <person name="Liu S."/>
            <person name="Zhang Z."/>
            <person name="Crasta O.R."/>
            <person name="Sobral B.W."/>
            <person name="Xu Y."/>
            <person name="Huang S."/>
            <person name="Fei Z."/>
        </authorList>
    </citation>
    <scope>NUCLEOTIDE SEQUENCE [LARGE SCALE GENOMIC DNA]</scope>
    <source>
        <strain evidence="2">cv. 9930</strain>
    </source>
</reference>